<dbReference type="Pfam" id="PF00015">
    <property type="entry name" value="MCPsignal"/>
    <property type="match status" value="1"/>
</dbReference>
<gene>
    <name evidence="6" type="ORF">UABAM_00587</name>
</gene>
<keyword evidence="4" id="KW-0472">Membrane</keyword>
<evidence type="ECO:0000256" key="1">
    <source>
        <dbReference type="ARBA" id="ARBA00023224"/>
    </source>
</evidence>
<feature type="transmembrane region" description="Helical" evidence="4">
    <location>
        <begin position="12"/>
        <end position="33"/>
    </location>
</feature>
<dbReference type="OrthoDB" id="221239at2"/>
<proteinExistence type="inferred from homology"/>
<feature type="domain" description="Methyl-accepting transducer" evidence="5">
    <location>
        <begin position="272"/>
        <end position="485"/>
    </location>
</feature>
<dbReference type="KEGG" id="uam:UABAM_00587"/>
<keyword evidence="4" id="KW-1133">Transmembrane helix</keyword>
<accession>A0A5S9IIE9</accession>
<dbReference type="EMBL" id="AP019860">
    <property type="protein sequence ID" value="BBM82244.1"/>
    <property type="molecule type" value="Genomic_DNA"/>
</dbReference>
<dbReference type="GO" id="GO:0006935">
    <property type="term" value="P:chemotaxis"/>
    <property type="evidence" value="ECO:0007669"/>
    <property type="project" value="InterPro"/>
</dbReference>
<keyword evidence="4" id="KW-0812">Transmembrane</keyword>
<dbReference type="GO" id="GO:0007165">
    <property type="term" value="P:signal transduction"/>
    <property type="evidence" value="ECO:0007669"/>
    <property type="project" value="UniProtKB-KW"/>
</dbReference>
<dbReference type="InterPro" id="IPR004090">
    <property type="entry name" value="Chemotax_Me-accpt_rcpt"/>
</dbReference>
<dbReference type="PANTHER" id="PTHR32089:SF112">
    <property type="entry name" value="LYSOZYME-LIKE PROTEIN-RELATED"/>
    <property type="match status" value="1"/>
</dbReference>
<dbReference type="Proteomes" id="UP000326354">
    <property type="component" value="Chromosome"/>
</dbReference>
<feature type="transmembrane region" description="Helical" evidence="4">
    <location>
        <begin position="167"/>
        <end position="197"/>
    </location>
</feature>
<dbReference type="PROSITE" id="PS50111">
    <property type="entry name" value="CHEMOTAXIS_TRANSDUC_2"/>
    <property type="match status" value="1"/>
</dbReference>
<organism evidence="6 7">
    <name type="scientific">Uabimicrobium amorphum</name>
    <dbReference type="NCBI Taxonomy" id="2596890"/>
    <lineage>
        <taxon>Bacteria</taxon>
        <taxon>Pseudomonadati</taxon>
        <taxon>Planctomycetota</taxon>
        <taxon>Candidatus Uabimicrobiia</taxon>
        <taxon>Candidatus Uabimicrobiales</taxon>
        <taxon>Candidatus Uabimicrobiaceae</taxon>
        <taxon>Candidatus Uabimicrobium</taxon>
    </lineage>
</organism>
<reference evidence="6 7" key="1">
    <citation type="submission" date="2019-08" db="EMBL/GenBank/DDBJ databases">
        <title>Complete genome sequence of Candidatus Uab amorphum.</title>
        <authorList>
            <person name="Shiratori T."/>
            <person name="Suzuki S."/>
            <person name="Kakizawa Y."/>
            <person name="Ishida K."/>
        </authorList>
    </citation>
    <scope>NUCLEOTIDE SEQUENCE [LARGE SCALE GENOMIC DNA]</scope>
    <source>
        <strain evidence="6 7">SRT547</strain>
    </source>
</reference>
<name>A0A5S9IIE9_UABAM</name>
<dbReference type="Gene3D" id="1.10.287.950">
    <property type="entry name" value="Methyl-accepting chemotaxis protein"/>
    <property type="match status" value="1"/>
</dbReference>
<dbReference type="SUPFAM" id="SSF58104">
    <property type="entry name" value="Methyl-accepting chemotaxis protein (MCP) signaling domain"/>
    <property type="match status" value="1"/>
</dbReference>
<evidence type="ECO:0000259" key="5">
    <source>
        <dbReference type="PROSITE" id="PS50111"/>
    </source>
</evidence>
<keyword evidence="7" id="KW-1185">Reference proteome</keyword>
<dbReference type="GO" id="GO:0004888">
    <property type="term" value="F:transmembrane signaling receptor activity"/>
    <property type="evidence" value="ECO:0007669"/>
    <property type="project" value="InterPro"/>
</dbReference>
<evidence type="ECO:0000256" key="3">
    <source>
        <dbReference type="PROSITE-ProRule" id="PRU00284"/>
    </source>
</evidence>
<dbReference type="InterPro" id="IPR004089">
    <property type="entry name" value="MCPsignal_dom"/>
</dbReference>
<evidence type="ECO:0000313" key="7">
    <source>
        <dbReference type="Proteomes" id="UP000326354"/>
    </source>
</evidence>
<comment type="similarity">
    <text evidence="2">Belongs to the methyl-accepting chemotaxis (MCP) protein family.</text>
</comment>
<dbReference type="PRINTS" id="PR00260">
    <property type="entry name" value="CHEMTRNSDUCR"/>
</dbReference>
<dbReference type="RefSeq" id="WP_151966495.1">
    <property type="nucleotide sequence ID" value="NZ_AP019860.1"/>
</dbReference>
<evidence type="ECO:0000313" key="6">
    <source>
        <dbReference type="EMBL" id="BBM82244.1"/>
    </source>
</evidence>
<evidence type="ECO:0000256" key="4">
    <source>
        <dbReference type="SAM" id="Phobius"/>
    </source>
</evidence>
<sequence>MRWELFQHRLGVKIFVVFFTFLLILTTMSIVIFTMSLESIHNDHHQTKIGELCQSIASQIPSECLSGKTSFSTLEENWQTFLSPILGEEYGIDLLTKDNSDTWKSLGGWGNLSVTNLPPKVASSIKRDDSNIVTVQKKSLVVTSLSLQDALLVVVVDKPVTSTDKSFAFIVFLVVCSLAVGIIFVYLLSVVVFSGVLPKITKIKDDILHEISFTKKVLIENETLTQNLKQHIQERKMSIQSSVNDTLRVNEHFSGDLHGMLQQLQMIYVALDKQNEKVKTMTDSLTDISSAIKDVSSNANKTVGTSRNSETDAKKGGEVVQQLILHMNKITKTVSNSAQVMKELAKRSHEIGDIINVIDDIADQTELLALNAAIQAARAGEQGRGFAVVADQIRTLAEKTTHATKEIAETLSAIQEESTSAVKAMDNSKKEIDQGTAFAVRAGVNLQKIVAGAKRVTRMISGIASSAETQSEATISISDLASDISERYMETHGELQTALSNSKELETCMTNLTALVEKFLVICSDTKLENEMVSFSEISLKQLEDRNHLLQKVQQLD</sequence>
<dbReference type="GO" id="GO:0016020">
    <property type="term" value="C:membrane"/>
    <property type="evidence" value="ECO:0007669"/>
    <property type="project" value="InterPro"/>
</dbReference>
<dbReference type="SMART" id="SM00283">
    <property type="entry name" value="MA"/>
    <property type="match status" value="1"/>
</dbReference>
<keyword evidence="1 3" id="KW-0807">Transducer</keyword>
<dbReference type="AlphaFoldDB" id="A0A5S9IIE9"/>
<dbReference type="CDD" id="cd11386">
    <property type="entry name" value="MCP_signal"/>
    <property type="match status" value="1"/>
</dbReference>
<evidence type="ECO:0000256" key="2">
    <source>
        <dbReference type="ARBA" id="ARBA00029447"/>
    </source>
</evidence>
<dbReference type="PANTHER" id="PTHR32089">
    <property type="entry name" value="METHYL-ACCEPTING CHEMOTAXIS PROTEIN MCPB"/>
    <property type="match status" value="1"/>
</dbReference>
<protein>
    <submittedName>
        <fullName evidence="6">Chemotaxis protein</fullName>
    </submittedName>
</protein>